<reference evidence="7 8" key="1">
    <citation type="journal article" date="2016" name="Mol. Biol. Evol.">
        <title>Comparative Genomics of Early-Diverging Mushroom-Forming Fungi Provides Insights into the Origins of Lignocellulose Decay Capabilities.</title>
        <authorList>
            <person name="Nagy L.G."/>
            <person name="Riley R."/>
            <person name="Tritt A."/>
            <person name="Adam C."/>
            <person name="Daum C."/>
            <person name="Floudas D."/>
            <person name="Sun H."/>
            <person name="Yadav J.S."/>
            <person name="Pangilinan J."/>
            <person name="Larsson K.H."/>
            <person name="Matsuura K."/>
            <person name="Barry K."/>
            <person name="Labutti K."/>
            <person name="Kuo R."/>
            <person name="Ohm R.A."/>
            <person name="Bhattacharya S.S."/>
            <person name="Shirouzu T."/>
            <person name="Yoshinaga Y."/>
            <person name="Martin F.M."/>
            <person name="Grigoriev I.V."/>
            <person name="Hibbett D.S."/>
        </authorList>
    </citation>
    <scope>NUCLEOTIDE SEQUENCE [LARGE SCALE GENOMIC DNA]</scope>
    <source>
        <strain evidence="7 8">TUFC12733</strain>
    </source>
</reference>
<dbReference type="SMART" id="SM00389">
    <property type="entry name" value="HOX"/>
    <property type="match status" value="1"/>
</dbReference>
<dbReference type="Proteomes" id="UP000076738">
    <property type="component" value="Unassembled WGS sequence"/>
</dbReference>
<dbReference type="PROSITE" id="PS50071">
    <property type="entry name" value="HOMEOBOX_2"/>
    <property type="match status" value="1"/>
</dbReference>
<evidence type="ECO:0000256" key="5">
    <source>
        <dbReference type="PROSITE-ProRule" id="PRU00108"/>
    </source>
</evidence>
<keyword evidence="2 5" id="KW-0238">DNA-binding</keyword>
<feature type="domain" description="Homeobox" evidence="6">
    <location>
        <begin position="111"/>
        <end position="174"/>
    </location>
</feature>
<keyword evidence="8" id="KW-1185">Reference proteome</keyword>
<sequence>MAFPSEEELCDRIKHFERSLLNVMTQGTEADLTTLSRELQDLTEIISKATLEDNPPYTADLFACSKELANRVILVASYMQRIAHLADAAEKNLETKLTTVFNSSTRPSSQRSNLKGATSHSNDEFAALRRWFLEHIDNPYPDRSQKSQLQHELGLSLQSITQFFTNARRRSGWMDFVKKYRDGSVEDTAVLIRAIENQEGTDGTSAIDIPSGACDALTKIREYLSAGLEPEIRDGLEEALNMELKRIAEDKAKLLEQGAVLSDGLLPKRKKAKTTTTLDKPGTTMAPATDIITRSVDLQSNKRLVIHSNSG</sequence>
<dbReference type="CDD" id="cd00086">
    <property type="entry name" value="homeodomain"/>
    <property type="match status" value="1"/>
</dbReference>
<dbReference type="AlphaFoldDB" id="A0A167LSM5"/>
<dbReference type="InterPro" id="IPR001356">
    <property type="entry name" value="HD"/>
</dbReference>
<dbReference type="STRING" id="1330018.A0A167LSM5"/>
<proteinExistence type="inferred from homology"/>
<dbReference type="SUPFAM" id="SSF46689">
    <property type="entry name" value="Homeodomain-like"/>
    <property type="match status" value="1"/>
</dbReference>
<dbReference type="InterPro" id="IPR009057">
    <property type="entry name" value="Homeodomain-like_sf"/>
</dbReference>
<dbReference type="GO" id="GO:0005634">
    <property type="term" value="C:nucleus"/>
    <property type="evidence" value="ECO:0007669"/>
    <property type="project" value="UniProtKB-SubCell"/>
</dbReference>
<dbReference type="InterPro" id="IPR050224">
    <property type="entry name" value="TALE_homeobox"/>
</dbReference>
<evidence type="ECO:0000256" key="4">
    <source>
        <dbReference type="ARBA" id="ARBA00023242"/>
    </source>
</evidence>
<dbReference type="Gene3D" id="1.10.10.60">
    <property type="entry name" value="Homeodomain-like"/>
    <property type="match status" value="1"/>
</dbReference>
<comment type="similarity">
    <text evidence="1">Belongs to the TALE/M-ATYP homeobox family.</text>
</comment>
<dbReference type="PANTHER" id="PTHR11850">
    <property type="entry name" value="HOMEOBOX PROTEIN TRANSCRIPTION FACTORS"/>
    <property type="match status" value="1"/>
</dbReference>
<name>A0A167LSM5_CALVF</name>
<dbReference type="OrthoDB" id="250329at2759"/>
<keyword evidence="3 5" id="KW-0371">Homeobox</keyword>
<gene>
    <name evidence="7" type="ORF">CALVIDRAFT_564267</name>
</gene>
<dbReference type="GO" id="GO:0003677">
    <property type="term" value="F:DNA binding"/>
    <property type="evidence" value="ECO:0007669"/>
    <property type="project" value="UniProtKB-UniRule"/>
</dbReference>
<evidence type="ECO:0000256" key="1">
    <source>
        <dbReference type="ARBA" id="ARBA00005800"/>
    </source>
</evidence>
<dbReference type="GO" id="GO:0006355">
    <property type="term" value="P:regulation of DNA-templated transcription"/>
    <property type="evidence" value="ECO:0007669"/>
    <property type="project" value="InterPro"/>
</dbReference>
<feature type="DNA-binding region" description="Homeobox" evidence="5">
    <location>
        <begin position="113"/>
        <end position="175"/>
    </location>
</feature>
<comment type="subcellular location">
    <subcellularLocation>
        <location evidence="5">Nucleus</location>
    </subcellularLocation>
</comment>
<evidence type="ECO:0000313" key="8">
    <source>
        <dbReference type="Proteomes" id="UP000076738"/>
    </source>
</evidence>
<accession>A0A167LSM5</accession>
<dbReference type="InterPro" id="IPR008422">
    <property type="entry name" value="KN_HD"/>
</dbReference>
<evidence type="ECO:0000256" key="3">
    <source>
        <dbReference type="ARBA" id="ARBA00023155"/>
    </source>
</evidence>
<dbReference type="EMBL" id="KV417286">
    <property type="protein sequence ID" value="KZO95989.1"/>
    <property type="molecule type" value="Genomic_DNA"/>
</dbReference>
<evidence type="ECO:0000313" key="7">
    <source>
        <dbReference type="EMBL" id="KZO95989.1"/>
    </source>
</evidence>
<evidence type="ECO:0000256" key="2">
    <source>
        <dbReference type="ARBA" id="ARBA00023125"/>
    </source>
</evidence>
<protein>
    <recommendedName>
        <fullName evidence="6">Homeobox domain-containing protein</fullName>
    </recommendedName>
</protein>
<evidence type="ECO:0000259" key="6">
    <source>
        <dbReference type="PROSITE" id="PS50071"/>
    </source>
</evidence>
<organism evidence="7 8">
    <name type="scientific">Calocera viscosa (strain TUFC12733)</name>
    <dbReference type="NCBI Taxonomy" id="1330018"/>
    <lineage>
        <taxon>Eukaryota</taxon>
        <taxon>Fungi</taxon>
        <taxon>Dikarya</taxon>
        <taxon>Basidiomycota</taxon>
        <taxon>Agaricomycotina</taxon>
        <taxon>Dacrymycetes</taxon>
        <taxon>Dacrymycetales</taxon>
        <taxon>Dacrymycetaceae</taxon>
        <taxon>Calocera</taxon>
    </lineage>
</organism>
<dbReference type="Pfam" id="PF05920">
    <property type="entry name" value="Homeobox_KN"/>
    <property type="match status" value="1"/>
</dbReference>
<keyword evidence="4 5" id="KW-0539">Nucleus</keyword>